<evidence type="ECO:0000313" key="7">
    <source>
        <dbReference type="Proteomes" id="UP001154420"/>
    </source>
</evidence>
<dbReference type="GO" id="GO:0005524">
    <property type="term" value="F:ATP binding"/>
    <property type="evidence" value="ECO:0007669"/>
    <property type="project" value="UniProtKB-KW"/>
</dbReference>
<feature type="domain" description="ABC transporter" evidence="5">
    <location>
        <begin position="9"/>
        <end position="248"/>
    </location>
</feature>
<dbReference type="Gene3D" id="3.40.50.300">
    <property type="entry name" value="P-loop containing nucleotide triphosphate hydrolases"/>
    <property type="match status" value="1"/>
</dbReference>
<protein>
    <submittedName>
        <fullName evidence="6">ABC transporter ATP-binding protein</fullName>
    </submittedName>
</protein>
<keyword evidence="4 6" id="KW-0067">ATP-binding</keyword>
<dbReference type="Proteomes" id="UP001154420">
    <property type="component" value="Unassembled WGS sequence"/>
</dbReference>
<dbReference type="EMBL" id="QZDT01000051">
    <property type="protein sequence ID" value="NBJ94798.1"/>
    <property type="molecule type" value="Genomic_DNA"/>
</dbReference>
<evidence type="ECO:0000259" key="5">
    <source>
        <dbReference type="PROSITE" id="PS50893"/>
    </source>
</evidence>
<evidence type="ECO:0000256" key="2">
    <source>
        <dbReference type="ARBA" id="ARBA00022448"/>
    </source>
</evidence>
<dbReference type="InterPro" id="IPR017911">
    <property type="entry name" value="MacB-like_ATP-bd"/>
</dbReference>
<accession>A0A9X5BJB0</accession>
<evidence type="ECO:0000256" key="4">
    <source>
        <dbReference type="ARBA" id="ARBA00022840"/>
    </source>
</evidence>
<comment type="similarity">
    <text evidence="1">Belongs to the ABC transporter superfamily.</text>
</comment>
<organism evidence="6 7">
    <name type="scientific">Parablautia muri</name>
    <dbReference type="NCBI Taxonomy" id="2320879"/>
    <lineage>
        <taxon>Bacteria</taxon>
        <taxon>Bacillati</taxon>
        <taxon>Bacillota</taxon>
        <taxon>Clostridia</taxon>
        <taxon>Lachnospirales</taxon>
        <taxon>Lachnospiraceae</taxon>
        <taxon>Parablautia</taxon>
    </lineage>
</organism>
<dbReference type="RefSeq" id="WP_160561798.1">
    <property type="nucleotide sequence ID" value="NZ_QZDT01000051.1"/>
</dbReference>
<dbReference type="InterPro" id="IPR003439">
    <property type="entry name" value="ABC_transporter-like_ATP-bd"/>
</dbReference>
<evidence type="ECO:0000256" key="3">
    <source>
        <dbReference type="ARBA" id="ARBA00022741"/>
    </source>
</evidence>
<gene>
    <name evidence="6" type="ORF">D5281_20010</name>
</gene>
<dbReference type="AlphaFoldDB" id="A0A9X5BJB0"/>
<evidence type="ECO:0000313" key="6">
    <source>
        <dbReference type="EMBL" id="NBJ94798.1"/>
    </source>
</evidence>
<dbReference type="CDD" id="cd03255">
    <property type="entry name" value="ABC_MJ0796_LolCDE_FtsE"/>
    <property type="match status" value="1"/>
</dbReference>
<dbReference type="PANTHER" id="PTHR42798:SF7">
    <property type="entry name" value="ALPHA-D-RIBOSE 1-METHYLPHOSPHONATE 5-TRIPHOSPHATE SYNTHASE SUBUNIT PHNL"/>
    <property type="match status" value="1"/>
</dbReference>
<keyword evidence="2" id="KW-0813">Transport</keyword>
<dbReference type="OrthoDB" id="9802264at2"/>
<dbReference type="PROSITE" id="PS50893">
    <property type="entry name" value="ABC_TRANSPORTER_2"/>
    <property type="match status" value="1"/>
</dbReference>
<keyword evidence="7" id="KW-1185">Reference proteome</keyword>
<dbReference type="InterPro" id="IPR003593">
    <property type="entry name" value="AAA+_ATPase"/>
</dbReference>
<dbReference type="SUPFAM" id="SSF52540">
    <property type="entry name" value="P-loop containing nucleoside triphosphate hydrolases"/>
    <property type="match status" value="1"/>
</dbReference>
<dbReference type="PANTHER" id="PTHR42798">
    <property type="entry name" value="LIPOPROTEIN-RELEASING SYSTEM ATP-BINDING PROTEIN LOLD"/>
    <property type="match status" value="1"/>
</dbReference>
<name>A0A9X5BJB0_9FIRM</name>
<keyword evidence="3" id="KW-0547">Nucleotide-binding</keyword>
<sequence>MERNADAVISTSKLCKSYTNGEVPQHVIKNMDIQIYYKDFTVFMGASGSGKSTLLHILSGMDRASMGEVYFKDTNFSKYSEKQLAQFRKKNCGFVFQQVCLIGSMSLMDNVLVSGLLVEKNKKQVAERGRKLFAEVGLTEKEWGKYPSQISGGQMGRAGIVRALINNPEIVFADEPTGALDSTSGKAVLDLLTGFNRKGQTTIMVTHDLKSALRGNRILYLRDGRINGECSLGAYQGENEPGFEERKEKLLHFLEEMGW</sequence>
<comment type="caution">
    <text evidence="6">The sequence shown here is derived from an EMBL/GenBank/DDBJ whole genome shotgun (WGS) entry which is preliminary data.</text>
</comment>
<dbReference type="GO" id="GO:0016887">
    <property type="term" value="F:ATP hydrolysis activity"/>
    <property type="evidence" value="ECO:0007669"/>
    <property type="project" value="InterPro"/>
</dbReference>
<reference evidence="6" key="1">
    <citation type="submission" date="2018-09" db="EMBL/GenBank/DDBJ databases">
        <title>Murine metabolic-syndrome-specific gut microbial biobank.</title>
        <authorList>
            <person name="Liu C."/>
        </authorList>
    </citation>
    <scope>NUCLEOTIDE SEQUENCE</scope>
    <source>
        <strain evidence="6">D42-62</strain>
    </source>
</reference>
<proteinExistence type="inferred from homology"/>
<evidence type="ECO:0000256" key="1">
    <source>
        <dbReference type="ARBA" id="ARBA00005417"/>
    </source>
</evidence>
<dbReference type="SMART" id="SM00382">
    <property type="entry name" value="AAA"/>
    <property type="match status" value="1"/>
</dbReference>
<dbReference type="InterPro" id="IPR027417">
    <property type="entry name" value="P-loop_NTPase"/>
</dbReference>
<dbReference type="Pfam" id="PF00005">
    <property type="entry name" value="ABC_tran"/>
    <property type="match status" value="1"/>
</dbReference>